<comment type="caution">
    <text evidence="1">The sequence shown here is derived from an EMBL/GenBank/DDBJ whole genome shotgun (WGS) entry which is preliminary data.</text>
</comment>
<accession>A0AAD8LP32</accession>
<organism evidence="1 2">
    <name type="scientific">Acipenser oxyrinchus oxyrinchus</name>
    <dbReference type="NCBI Taxonomy" id="40147"/>
    <lineage>
        <taxon>Eukaryota</taxon>
        <taxon>Metazoa</taxon>
        <taxon>Chordata</taxon>
        <taxon>Craniata</taxon>
        <taxon>Vertebrata</taxon>
        <taxon>Euteleostomi</taxon>
        <taxon>Actinopterygii</taxon>
        <taxon>Chondrostei</taxon>
        <taxon>Acipenseriformes</taxon>
        <taxon>Acipenseridae</taxon>
        <taxon>Acipenser</taxon>
    </lineage>
</organism>
<name>A0AAD8LP32_ACIOX</name>
<sequence>MFLQVIGRTSHQIKQLRRGLKDTMVWPLLHARADVIPLVLPRESDALYTPQMILERITWPTMRVEEDEDEEEQEECSLETKCRITGYLRRFSDNACTELKDLMTFWAGWEIPGKELQLQIVNSSFPKSSTCFEILLLPGHYTDYIAFERDIQACLSTTYTRFGLV</sequence>
<proteinExistence type="predicted"/>
<protein>
    <recommendedName>
        <fullName evidence="3">HECT domain-containing protein</fullName>
    </recommendedName>
</protein>
<dbReference type="Proteomes" id="UP001230051">
    <property type="component" value="Unassembled WGS sequence"/>
</dbReference>
<evidence type="ECO:0008006" key="3">
    <source>
        <dbReference type="Google" id="ProtNLM"/>
    </source>
</evidence>
<evidence type="ECO:0000313" key="2">
    <source>
        <dbReference type="Proteomes" id="UP001230051"/>
    </source>
</evidence>
<keyword evidence="2" id="KW-1185">Reference proteome</keyword>
<evidence type="ECO:0000313" key="1">
    <source>
        <dbReference type="EMBL" id="KAK1172480.1"/>
    </source>
</evidence>
<gene>
    <name evidence="1" type="ORF">AOXY_G5065</name>
</gene>
<dbReference type="EMBL" id="JAGXEW010000004">
    <property type="protein sequence ID" value="KAK1172480.1"/>
    <property type="molecule type" value="Genomic_DNA"/>
</dbReference>
<reference evidence="1" key="1">
    <citation type="submission" date="2022-02" db="EMBL/GenBank/DDBJ databases">
        <title>Atlantic sturgeon de novo genome assembly.</title>
        <authorList>
            <person name="Stock M."/>
            <person name="Klopp C."/>
            <person name="Guiguen Y."/>
            <person name="Cabau C."/>
            <person name="Parinello H."/>
            <person name="Santidrian Yebra-Pimentel E."/>
            <person name="Kuhl H."/>
            <person name="Dirks R.P."/>
            <person name="Guessner J."/>
            <person name="Wuertz S."/>
            <person name="Du K."/>
            <person name="Schartl M."/>
        </authorList>
    </citation>
    <scope>NUCLEOTIDE SEQUENCE</scope>
    <source>
        <strain evidence="1">STURGEONOMICS-FGT-2020</strain>
        <tissue evidence="1">Whole blood</tissue>
    </source>
</reference>
<dbReference type="AlphaFoldDB" id="A0AAD8LP32"/>